<dbReference type="EMBL" id="QSTD01000018">
    <property type="protein sequence ID" value="RGM27241.1"/>
    <property type="molecule type" value="Genomic_DNA"/>
</dbReference>
<dbReference type="RefSeq" id="WP_058703173.1">
    <property type="nucleotide sequence ID" value="NZ_CABMFV010000018.1"/>
</dbReference>
<accession>A0A8B2ZH30</accession>
<dbReference type="CDD" id="cd02947">
    <property type="entry name" value="TRX_family"/>
    <property type="match status" value="1"/>
</dbReference>
<organism evidence="1 2">
    <name type="scientific">Staphylococcus warneri</name>
    <dbReference type="NCBI Taxonomy" id="1292"/>
    <lineage>
        <taxon>Bacteria</taxon>
        <taxon>Bacillati</taxon>
        <taxon>Bacillota</taxon>
        <taxon>Bacilli</taxon>
        <taxon>Bacillales</taxon>
        <taxon>Staphylococcaceae</taxon>
        <taxon>Staphylococcus</taxon>
    </lineage>
</organism>
<comment type="caution">
    <text evidence="1">The sequence shown here is derived from an EMBL/GenBank/DDBJ whole genome shotgun (WGS) entry which is preliminary data.</text>
</comment>
<dbReference type="SUPFAM" id="SSF52833">
    <property type="entry name" value="Thioredoxin-like"/>
    <property type="match status" value="1"/>
</dbReference>
<reference evidence="1 2" key="1">
    <citation type="submission" date="2018-08" db="EMBL/GenBank/DDBJ databases">
        <title>A genome reference for cultivated species of the human gut microbiota.</title>
        <authorList>
            <person name="Zou Y."/>
            <person name="Xue W."/>
            <person name="Luo G."/>
        </authorList>
    </citation>
    <scope>NUCLEOTIDE SEQUENCE [LARGE SCALE GENOMIC DNA]</scope>
    <source>
        <strain evidence="1 2">OM08-17AT</strain>
    </source>
</reference>
<protein>
    <submittedName>
        <fullName evidence="1">Thioredoxin</fullName>
    </submittedName>
</protein>
<name>A0A8B2ZH30_STAWA</name>
<dbReference type="InterPro" id="IPR036249">
    <property type="entry name" value="Thioredoxin-like_sf"/>
</dbReference>
<evidence type="ECO:0000313" key="2">
    <source>
        <dbReference type="Proteomes" id="UP000261016"/>
    </source>
</evidence>
<sequence>MEKVMSYNDLLYKIDRNDKLLLYVMSENCSVCHADFPKVEALDKKYNLNSLNIMVNEIPEAAGQLSLFTAPVVILFYKNKEMHRQARIIDFEELEYRIKQLNEIEN</sequence>
<evidence type="ECO:0000313" key="1">
    <source>
        <dbReference type="EMBL" id="RGM27241.1"/>
    </source>
</evidence>
<dbReference type="AlphaFoldDB" id="A0A8B2ZH30"/>
<gene>
    <name evidence="1" type="ORF">DXC19_13000</name>
</gene>
<dbReference type="Proteomes" id="UP000261016">
    <property type="component" value="Unassembled WGS sequence"/>
</dbReference>
<dbReference type="Gene3D" id="3.40.30.10">
    <property type="entry name" value="Glutaredoxin"/>
    <property type="match status" value="1"/>
</dbReference>
<proteinExistence type="predicted"/>